<dbReference type="EMBL" id="JABCIY010000155">
    <property type="protein sequence ID" value="KAF7191754.1"/>
    <property type="molecule type" value="Genomic_DNA"/>
</dbReference>
<dbReference type="InterPro" id="IPR009288">
    <property type="entry name" value="AIG2-like_dom"/>
</dbReference>
<reference evidence="6" key="1">
    <citation type="submission" date="2020-04" db="EMBL/GenBank/DDBJ databases">
        <title>Draft genome resource of the tomato pathogen Pseudocercospora fuligena.</title>
        <authorList>
            <person name="Zaccaron A."/>
        </authorList>
    </citation>
    <scope>NUCLEOTIDE SEQUENCE</scope>
    <source>
        <strain evidence="6">PF001</strain>
    </source>
</reference>
<evidence type="ECO:0000259" key="5">
    <source>
        <dbReference type="Pfam" id="PF06094"/>
    </source>
</evidence>
<accession>A0A8H6RHS2</accession>
<keyword evidence="7" id="KW-1185">Reference proteome</keyword>
<evidence type="ECO:0000313" key="6">
    <source>
        <dbReference type="EMBL" id="KAF7191754.1"/>
    </source>
</evidence>
<dbReference type="InterPro" id="IPR036568">
    <property type="entry name" value="GGCT-like_sf"/>
</dbReference>
<dbReference type="PANTHER" id="PTHR31544">
    <property type="entry name" value="AIG2-LIKE PROTEIN D"/>
    <property type="match status" value="1"/>
</dbReference>
<dbReference type="AlphaFoldDB" id="A0A8H6RHS2"/>
<name>A0A8H6RHS2_9PEZI</name>
<dbReference type="SUPFAM" id="SSF110857">
    <property type="entry name" value="Gamma-glutamyl cyclotransferase-like"/>
    <property type="match status" value="1"/>
</dbReference>
<keyword evidence="2" id="KW-0808">Transferase</keyword>
<dbReference type="Gene3D" id="3.10.490.10">
    <property type="entry name" value="Gamma-glutamyl cyclotransferase-like"/>
    <property type="match status" value="1"/>
</dbReference>
<feature type="domain" description="Gamma-glutamylcyclotransferase AIG2-like" evidence="5">
    <location>
        <begin position="13"/>
        <end position="138"/>
    </location>
</feature>
<sequence length="204" mass="23318">MSTAQPLGPHSAFFYGTLMAPQVLSRVCHGSHPSHNLNTFTVQPALLHAHRRHRVKNADYPAILPTFNPTDSVRGTYVTGLTDGDLWRLDIFEGSEYERRKVRCQLISEDGNEHGEEKECQTYIWISPKEELEEREWDFEEFKREKMQFWVGAEREDYAGRPSILEVDEAVANAEKDGTRGRGFNGHISNALKEEQEKSLKAAV</sequence>
<feature type="compositionally biased region" description="Basic and acidic residues" evidence="4">
    <location>
        <begin position="192"/>
        <end position="204"/>
    </location>
</feature>
<dbReference type="Pfam" id="PF06094">
    <property type="entry name" value="GGACT"/>
    <property type="match status" value="1"/>
</dbReference>
<evidence type="ECO:0000313" key="7">
    <source>
        <dbReference type="Proteomes" id="UP000660729"/>
    </source>
</evidence>
<dbReference type="Proteomes" id="UP000660729">
    <property type="component" value="Unassembled WGS sequence"/>
</dbReference>
<protein>
    <recommendedName>
        <fullName evidence="3">Putative gamma-glutamylcyclotransferase</fullName>
    </recommendedName>
</protein>
<dbReference type="InterPro" id="IPR013024">
    <property type="entry name" value="GGCT-like"/>
</dbReference>
<evidence type="ECO:0000256" key="3">
    <source>
        <dbReference type="ARBA" id="ARBA00030602"/>
    </source>
</evidence>
<gene>
    <name evidence="6" type="ORF">HII31_06799</name>
</gene>
<dbReference type="InterPro" id="IPR045038">
    <property type="entry name" value="AIG2-like"/>
</dbReference>
<evidence type="ECO:0000256" key="4">
    <source>
        <dbReference type="SAM" id="MobiDB-lite"/>
    </source>
</evidence>
<dbReference type="CDD" id="cd06661">
    <property type="entry name" value="GGCT_like"/>
    <property type="match status" value="1"/>
</dbReference>
<organism evidence="6 7">
    <name type="scientific">Pseudocercospora fuligena</name>
    <dbReference type="NCBI Taxonomy" id="685502"/>
    <lineage>
        <taxon>Eukaryota</taxon>
        <taxon>Fungi</taxon>
        <taxon>Dikarya</taxon>
        <taxon>Ascomycota</taxon>
        <taxon>Pezizomycotina</taxon>
        <taxon>Dothideomycetes</taxon>
        <taxon>Dothideomycetidae</taxon>
        <taxon>Mycosphaerellales</taxon>
        <taxon>Mycosphaerellaceae</taxon>
        <taxon>Pseudocercospora</taxon>
    </lineage>
</organism>
<evidence type="ECO:0000256" key="2">
    <source>
        <dbReference type="ARBA" id="ARBA00022679"/>
    </source>
</evidence>
<proteinExistence type="inferred from homology"/>
<evidence type="ECO:0000256" key="1">
    <source>
        <dbReference type="ARBA" id="ARBA00008861"/>
    </source>
</evidence>
<dbReference type="GO" id="GO:0016740">
    <property type="term" value="F:transferase activity"/>
    <property type="evidence" value="ECO:0007669"/>
    <property type="project" value="UniProtKB-KW"/>
</dbReference>
<dbReference type="OrthoDB" id="1044435at2759"/>
<feature type="region of interest" description="Disordered" evidence="4">
    <location>
        <begin position="175"/>
        <end position="204"/>
    </location>
</feature>
<comment type="similarity">
    <text evidence="1">Belongs to the gamma-glutamylcyclotransferase family.</text>
</comment>
<comment type="caution">
    <text evidence="6">The sequence shown here is derived from an EMBL/GenBank/DDBJ whole genome shotgun (WGS) entry which is preliminary data.</text>
</comment>
<dbReference type="PANTHER" id="PTHR31544:SF2">
    <property type="entry name" value="AIG2-LIKE PROTEIN D"/>
    <property type="match status" value="1"/>
</dbReference>